<keyword evidence="1" id="KW-0732">Signal</keyword>
<dbReference type="CDD" id="cd00118">
    <property type="entry name" value="LysM"/>
    <property type="match status" value="1"/>
</dbReference>
<dbReference type="PANTHER" id="PTHR38731:SF1">
    <property type="entry name" value="FECR PROTEIN DOMAIN-CONTAINING PROTEIN"/>
    <property type="match status" value="1"/>
</dbReference>
<accession>A0A495BIV0</accession>
<evidence type="ECO:0000313" key="4">
    <source>
        <dbReference type="Proteomes" id="UP000279384"/>
    </source>
</evidence>
<dbReference type="Gene3D" id="2.60.120.1440">
    <property type="match status" value="1"/>
</dbReference>
<evidence type="ECO:0000259" key="2">
    <source>
        <dbReference type="PROSITE" id="PS51782"/>
    </source>
</evidence>
<dbReference type="InterPro" id="IPR006860">
    <property type="entry name" value="FecR"/>
</dbReference>
<evidence type="ECO:0000313" key="3">
    <source>
        <dbReference type="EMBL" id="RKQ60811.1"/>
    </source>
</evidence>
<gene>
    <name evidence="3" type="ORF">C8E02_0567</name>
</gene>
<dbReference type="Pfam" id="PF04773">
    <property type="entry name" value="FecR"/>
    <property type="match status" value="1"/>
</dbReference>
<feature type="chain" id="PRO_5019859990" evidence="1">
    <location>
        <begin position="21"/>
        <end position="514"/>
    </location>
</feature>
<dbReference type="InterPro" id="IPR016930">
    <property type="entry name" value="UCP029644"/>
</dbReference>
<dbReference type="InterPro" id="IPR013783">
    <property type="entry name" value="Ig-like_fold"/>
</dbReference>
<organism evidence="3 4">
    <name type="scientific">Vogesella indigofera</name>
    <name type="common">Pseudomonas indigofera</name>
    <dbReference type="NCBI Taxonomy" id="45465"/>
    <lineage>
        <taxon>Bacteria</taxon>
        <taxon>Pseudomonadati</taxon>
        <taxon>Pseudomonadota</taxon>
        <taxon>Betaproteobacteria</taxon>
        <taxon>Neisseriales</taxon>
        <taxon>Chromobacteriaceae</taxon>
        <taxon>Vogesella</taxon>
    </lineage>
</organism>
<dbReference type="InterPro" id="IPR036779">
    <property type="entry name" value="LysM_dom_sf"/>
</dbReference>
<feature type="signal peptide" evidence="1">
    <location>
        <begin position="1"/>
        <end position="20"/>
    </location>
</feature>
<name>A0A495BIV0_VOGIN</name>
<dbReference type="Proteomes" id="UP000279384">
    <property type="component" value="Unassembled WGS sequence"/>
</dbReference>
<dbReference type="RefSeq" id="WP_120809552.1">
    <property type="nucleotide sequence ID" value="NZ_RBID01000011.1"/>
</dbReference>
<dbReference type="PIRSF" id="PIRSF029644">
    <property type="entry name" value="UCP029644"/>
    <property type="match status" value="1"/>
</dbReference>
<dbReference type="InterPro" id="IPR018392">
    <property type="entry name" value="LysM"/>
</dbReference>
<dbReference type="Gene3D" id="3.10.350.10">
    <property type="entry name" value="LysM domain"/>
    <property type="match status" value="1"/>
</dbReference>
<dbReference type="PROSITE" id="PS51782">
    <property type="entry name" value="LYSM"/>
    <property type="match status" value="1"/>
</dbReference>
<dbReference type="PANTHER" id="PTHR38731">
    <property type="entry name" value="LIPL45-RELATED LIPOPROTEIN-RELATED"/>
    <property type="match status" value="1"/>
</dbReference>
<dbReference type="AlphaFoldDB" id="A0A495BIV0"/>
<dbReference type="Pfam" id="PF01476">
    <property type="entry name" value="LysM"/>
    <property type="match status" value="1"/>
</dbReference>
<feature type="domain" description="LysM" evidence="2">
    <location>
        <begin position="26"/>
        <end position="73"/>
    </location>
</feature>
<sequence>MRSLPILLPLLLCLPHLAQAADTDEWRYTVQRGDTLWSIARQHLRSIAHVPALQQKNAIRDPYVLTPGSVVRIPTQWMRQHTGKATVTDLIGSASLGNGKQQTALVNGNSYPLQAGHIISTGPNSLLKLLLEDGSLVSIGANARFTIQQAVHYPSTGANATWLNIERGSVDNHVSKNPLMPNRHTIQTPSAITAVRGTVFRVNVDDDSRSATEVSEGQVEVSAAGYSEQIGSGFGSVTRRGEVPGKSTALPPPPELGQLGGTQAFSPAILQWPPVAGVSRYPVQLLRTIPERRIVDDTTAASNHSYPALDNGEYRLLARSELDNGLQGRVASQDFSVHAFPTPPLVVSPAPDARLRSLDVRFVVSGDAGSRYRLRLARDAAFSQPLLHDFSRQDNRLTLPEGGHWFWQIARLDASQQPGPYSQTYQLQADTGWWRASHYRGTTLSARPYPLANARYQLRLTQLDQPQPALQLDGDTPRWQLVERLFPGRYRVSYRVTTPDGYLAQEPDDILLLD</sequence>
<dbReference type="SMART" id="SM00257">
    <property type="entry name" value="LysM"/>
    <property type="match status" value="1"/>
</dbReference>
<comment type="caution">
    <text evidence="3">The sequence shown here is derived from an EMBL/GenBank/DDBJ whole genome shotgun (WGS) entry which is preliminary data.</text>
</comment>
<evidence type="ECO:0000256" key="1">
    <source>
        <dbReference type="SAM" id="SignalP"/>
    </source>
</evidence>
<dbReference type="EMBL" id="RBID01000011">
    <property type="protein sequence ID" value="RKQ60811.1"/>
    <property type="molecule type" value="Genomic_DNA"/>
</dbReference>
<proteinExistence type="predicted"/>
<dbReference type="SUPFAM" id="SSF54106">
    <property type="entry name" value="LysM domain"/>
    <property type="match status" value="1"/>
</dbReference>
<reference evidence="3 4" key="1">
    <citation type="submission" date="2018-10" db="EMBL/GenBank/DDBJ databases">
        <title>Genomic Encyclopedia of Type Strains, Phase IV (KMG-IV): sequencing the most valuable type-strain genomes for metagenomic binning, comparative biology and taxonomic classification.</title>
        <authorList>
            <person name="Goeker M."/>
        </authorList>
    </citation>
    <scope>NUCLEOTIDE SEQUENCE [LARGE SCALE GENOMIC DNA]</scope>
    <source>
        <strain evidence="3 4">DSM 3303</strain>
    </source>
</reference>
<protein>
    <submittedName>
        <fullName evidence="3">FecR family protein</fullName>
    </submittedName>
</protein>
<dbReference type="Gene3D" id="2.60.40.10">
    <property type="entry name" value="Immunoglobulins"/>
    <property type="match status" value="1"/>
</dbReference>